<sequence>MSTTTPRAQDKAVTPKKVRFFRFSALIPFALITMLLVGGYLLFFDRLVKRGLEASFTAMNGAKVEIGSFDFSLLDTSVKTRGIQWTDADAPMKNLFEIGATEFTLQPNPLSVGKFVVTRMAIQDLRLGTDRTQSGALPAQDRKATSTAPASGGTLESLEAYAKGIDYKAIASKIGQPEDIPAVRLGKELEAKVQARSDLWKQRLPAVTNLGELQTTSDEIQAIARRKYKLPEDLAQLRKDLDTVKNARQQVQGKQDVLKQARQDLQTDLAELRTAYAQVNELRESKLKDLLIDPQGDVFSASNLLSALLGDSLVDSARQYLGYYEKFKGYLPEQKQTAEVKVVQRERAHGTTVDFVRAGALPSVYIGQIDLSGSHGSATLSGTVLNASSDLSYKPLLLNVDFRDAQSKADVATLRGSMSGAKEGLNSNIQLTLRQSPLQGLSQGVDHTYLAGLDGKADIRATLTDTPQNLSLALRIEGRNVGLRLKPGSVGQDMERMLSAVLTQIDLLTLELDYTQERGPQGGRTSTRLRSNLEPILNARLRAYVAAQVAKFNGELRNRFNAEVDQALAPLKQKLDGFDQTGTLSTALGDADKLDAARAKLESELNQKLKAEENRFKSKAKDKLEDKLKSLR</sequence>
<dbReference type="Proteomes" id="UP000016368">
    <property type="component" value="Unassembled WGS sequence"/>
</dbReference>
<dbReference type="InterPro" id="IPR019934">
    <property type="entry name" value="CHP03545"/>
</dbReference>
<name>F3KWE8_9BURK</name>
<reference evidence="4 5" key="1">
    <citation type="journal article" date="2011" name="EMBO J.">
        <title>Structural diversity of bacterial flagellar motors.</title>
        <authorList>
            <person name="Chen S."/>
            <person name="Beeby M."/>
            <person name="Murphy G.E."/>
            <person name="Leadbetter J.R."/>
            <person name="Hendrixson D.R."/>
            <person name="Briegel A."/>
            <person name="Li Z."/>
            <person name="Shi J."/>
            <person name="Tocheva E.I."/>
            <person name="Muller A."/>
            <person name="Dobro M.J."/>
            <person name="Jensen G.J."/>
        </authorList>
    </citation>
    <scope>NUCLEOTIDE SEQUENCE [LARGE SCALE GENOMIC DNA]</scope>
    <source>
        <strain evidence="4 5">ATCC 19624</strain>
    </source>
</reference>
<feature type="coiled-coil region" evidence="1">
    <location>
        <begin position="234"/>
        <end position="282"/>
    </location>
</feature>
<dbReference type="OrthoDB" id="231813at2"/>
<dbReference type="STRING" id="887062.HGR_13934"/>
<evidence type="ECO:0000256" key="2">
    <source>
        <dbReference type="SAM" id="MobiDB-lite"/>
    </source>
</evidence>
<dbReference type="RefSeq" id="WP_006298890.1">
    <property type="nucleotide sequence ID" value="NZ_AEGR01000088.1"/>
</dbReference>
<organism evidence="4 5">
    <name type="scientific">Hylemonella gracilis ATCC 19624</name>
    <dbReference type="NCBI Taxonomy" id="887062"/>
    <lineage>
        <taxon>Bacteria</taxon>
        <taxon>Pseudomonadati</taxon>
        <taxon>Pseudomonadota</taxon>
        <taxon>Betaproteobacteria</taxon>
        <taxon>Burkholderiales</taxon>
        <taxon>Comamonadaceae</taxon>
        <taxon>Hylemonella</taxon>
    </lineage>
</organism>
<dbReference type="eggNOG" id="COG2982">
    <property type="taxonomic scope" value="Bacteria"/>
</dbReference>
<evidence type="ECO:0000256" key="3">
    <source>
        <dbReference type="SAM" id="Phobius"/>
    </source>
</evidence>
<feature type="transmembrane region" description="Helical" evidence="3">
    <location>
        <begin position="20"/>
        <end position="43"/>
    </location>
</feature>
<dbReference type="EMBL" id="AEGR01000088">
    <property type="protein sequence ID" value="EGI75897.1"/>
    <property type="molecule type" value="Genomic_DNA"/>
</dbReference>
<keyword evidence="3" id="KW-0472">Membrane</keyword>
<keyword evidence="3" id="KW-0812">Transmembrane</keyword>
<keyword evidence="3" id="KW-1133">Transmembrane helix</keyword>
<dbReference type="NCBIfam" id="TIGR03545">
    <property type="entry name" value="TIGR03545 family protein"/>
    <property type="match status" value="1"/>
</dbReference>
<evidence type="ECO:0000313" key="5">
    <source>
        <dbReference type="Proteomes" id="UP000016368"/>
    </source>
</evidence>
<proteinExistence type="predicted"/>
<keyword evidence="5" id="KW-1185">Reference proteome</keyword>
<accession>F3KWE8</accession>
<feature type="region of interest" description="Disordered" evidence="2">
    <location>
        <begin position="133"/>
        <end position="152"/>
    </location>
</feature>
<evidence type="ECO:0000313" key="4">
    <source>
        <dbReference type="EMBL" id="EGI75897.1"/>
    </source>
</evidence>
<dbReference type="AlphaFoldDB" id="F3KWE8"/>
<evidence type="ECO:0000256" key="1">
    <source>
        <dbReference type="SAM" id="Coils"/>
    </source>
</evidence>
<protein>
    <recommendedName>
        <fullName evidence="6">TIGR03545 family protein</fullName>
    </recommendedName>
</protein>
<gene>
    <name evidence="4" type="ORF">HGR_13934</name>
</gene>
<evidence type="ECO:0008006" key="6">
    <source>
        <dbReference type="Google" id="ProtNLM"/>
    </source>
</evidence>
<comment type="caution">
    <text evidence="4">The sequence shown here is derived from an EMBL/GenBank/DDBJ whole genome shotgun (WGS) entry which is preliminary data.</text>
</comment>
<keyword evidence="1" id="KW-0175">Coiled coil</keyword>